<accession>A0A1M7C7R5</accession>
<evidence type="ECO:0000256" key="1">
    <source>
        <dbReference type="SAM" id="MobiDB-lite"/>
    </source>
</evidence>
<sequence>MKHFLPHCLLILLVSFLFSCSSDSEEPTPEPDTTAPQVDFSIAGSQSSNTNVPVVVSNQIEISIDAKDSGGIAKVEAFIDDQKVGEDTSAPYEIIIDVSNYTSKQASTNKFTDYTLKITVTDTSGNVTSKDQIIHIDNELPSITNVSLTNGQVIGGDTNMVTFNATDNEGLIGTVIYVNDEMLTEITDESYELNINTLELPDGENLLKIEAIDQAENKAKFEVLFIADNTGPEITLESLTENQIVDETLLLIPEIMDEHSDIVSVEFLMGEDSQTLIEGQTAYEWELDPETFGTGAMSVFIKSTDALNNENMVEFPIEILRRLMTINIPGDFFNPQTARLYVFASGMDGQLLDIERIYDDSTIIKLHTDQETNGDFEYMLTFADYSTGTFGNSSEFTTIQNIVPSILPEMDLKAYNPFFYQGESYLLQTENFDFNDQLSLTGWGADYSASFSHDNNGPTGNVYIEKSQNISSALQSNSLYLSLYNYTMSEYSYALLDANVSSNPVLTPDMFTTEGVERKVYEPIINGEAVETSGISLYGYMDQEEFDNNIYHLIYAIGYQYLPDGGIPYYISDAFTHYKYNVRLNDYFTERTGEPEASFTPVDWTIDYTFSNNQFELSKSGIGHTIGKISIDSDAPEVINGLNIMYRWNLVFDSQEMDQVILPEIPEEIQSWGFYPLYENNNLKVQQVELRGYEGIIDYDSYLTGVIKSNTYPYTISPKMESKFKSLLPGYYYRAPNFLLD</sequence>
<keyword evidence="7" id="KW-1185">Reference proteome</keyword>
<dbReference type="InterPro" id="IPR013783">
    <property type="entry name" value="Ig-like_fold"/>
</dbReference>
<feature type="domain" description="Cadherin" evidence="3">
    <location>
        <begin position="21"/>
        <end position="143"/>
    </location>
</feature>
<feature type="region of interest" description="Disordered" evidence="1">
    <location>
        <begin position="24"/>
        <end position="44"/>
    </location>
</feature>
<dbReference type="InterPro" id="IPR002126">
    <property type="entry name" value="Cadherin-like_dom"/>
</dbReference>
<protein>
    <recommendedName>
        <fullName evidence="3">Cadherin domain-containing protein</fullName>
    </recommendedName>
</protein>
<organism evidence="5 6">
    <name type="scientific">Flagellimonas taeanensis</name>
    <dbReference type="NCBI Taxonomy" id="1005926"/>
    <lineage>
        <taxon>Bacteria</taxon>
        <taxon>Pseudomonadati</taxon>
        <taxon>Bacteroidota</taxon>
        <taxon>Flavobacteriia</taxon>
        <taxon>Flavobacteriales</taxon>
        <taxon>Flavobacteriaceae</taxon>
        <taxon>Flagellimonas</taxon>
    </lineage>
</organism>
<dbReference type="AlphaFoldDB" id="A0A1M7C7R5"/>
<keyword evidence="2" id="KW-0732">Signal</keyword>
<dbReference type="Proteomes" id="UP000184031">
    <property type="component" value="Unassembled WGS sequence"/>
</dbReference>
<evidence type="ECO:0000313" key="4">
    <source>
        <dbReference type="EMBL" id="SFC60961.1"/>
    </source>
</evidence>
<evidence type="ECO:0000313" key="6">
    <source>
        <dbReference type="Proteomes" id="UP000184031"/>
    </source>
</evidence>
<dbReference type="Pfam" id="PF17957">
    <property type="entry name" value="Big_7"/>
    <property type="match status" value="2"/>
</dbReference>
<dbReference type="Proteomes" id="UP000198940">
    <property type="component" value="Unassembled WGS sequence"/>
</dbReference>
<reference evidence="5 6" key="1">
    <citation type="submission" date="2016-11" db="EMBL/GenBank/DDBJ databases">
        <authorList>
            <person name="Varghese N."/>
            <person name="Submissions S."/>
        </authorList>
    </citation>
    <scope>NUCLEOTIDE SEQUENCE [LARGE SCALE GENOMIC DNA]</scope>
    <source>
        <strain evidence="5 6">CGMCC 1.12174</strain>
        <strain evidence="4 7">DSM 26351</strain>
    </source>
</reference>
<name>A0A1M7C7R5_9FLAO</name>
<dbReference type="GO" id="GO:0016020">
    <property type="term" value="C:membrane"/>
    <property type="evidence" value="ECO:0007669"/>
    <property type="project" value="InterPro"/>
</dbReference>
<dbReference type="PROSITE" id="PS50268">
    <property type="entry name" value="CADHERIN_2"/>
    <property type="match status" value="1"/>
</dbReference>
<proteinExistence type="predicted"/>
<feature type="chain" id="PRO_5009924480" description="Cadherin domain-containing protein" evidence="2">
    <location>
        <begin position="25"/>
        <end position="741"/>
    </location>
</feature>
<dbReference type="EMBL" id="FOKU01000015">
    <property type="protein sequence ID" value="SFC60961.1"/>
    <property type="molecule type" value="Genomic_DNA"/>
</dbReference>
<dbReference type="Gene3D" id="2.60.40.10">
    <property type="entry name" value="Immunoglobulins"/>
    <property type="match status" value="2"/>
</dbReference>
<evidence type="ECO:0000313" key="5">
    <source>
        <dbReference type="EMBL" id="SHL63261.1"/>
    </source>
</evidence>
<dbReference type="GO" id="GO:0005509">
    <property type="term" value="F:calcium ion binding"/>
    <property type="evidence" value="ECO:0007669"/>
    <property type="project" value="InterPro"/>
</dbReference>
<feature type="signal peptide" evidence="2">
    <location>
        <begin position="1"/>
        <end position="24"/>
    </location>
</feature>
<evidence type="ECO:0000313" key="7">
    <source>
        <dbReference type="Proteomes" id="UP000198940"/>
    </source>
</evidence>
<dbReference type="PROSITE" id="PS51257">
    <property type="entry name" value="PROKAR_LIPOPROTEIN"/>
    <property type="match status" value="1"/>
</dbReference>
<comment type="caution">
    <text evidence="5">The sequence shown here is derived from an EMBL/GenBank/DDBJ whole genome shotgun (WGS) entry which is preliminary data.</text>
</comment>
<dbReference type="EMBL" id="FRAT01000013">
    <property type="protein sequence ID" value="SHL63261.1"/>
    <property type="molecule type" value="Genomic_DNA"/>
</dbReference>
<dbReference type="STRING" id="1055723.SAMN05216293_3937"/>
<gene>
    <name evidence="4" type="ORF">SAMN04487891_1157</name>
    <name evidence="5" type="ORF">SAMN05216293_3937</name>
</gene>
<dbReference type="OrthoDB" id="1179649at2"/>
<dbReference type="RefSeq" id="WP_072882774.1">
    <property type="nucleotide sequence ID" value="NZ_FOKU01000015.1"/>
</dbReference>
<evidence type="ECO:0000259" key="3">
    <source>
        <dbReference type="PROSITE" id="PS50268"/>
    </source>
</evidence>
<evidence type="ECO:0000256" key="2">
    <source>
        <dbReference type="SAM" id="SignalP"/>
    </source>
</evidence>
<dbReference type="GO" id="GO:0007156">
    <property type="term" value="P:homophilic cell adhesion via plasma membrane adhesion molecules"/>
    <property type="evidence" value="ECO:0007669"/>
    <property type="project" value="InterPro"/>
</dbReference>